<dbReference type="NCBIfam" id="TIGR00532">
    <property type="entry name" value="HMG_CoA_R_NAD"/>
    <property type="match status" value="1"/>
</dbReference>
<dbReference type="PROSITE" id="PS50065">
    <property type="entry name" value="HMG_COA_REDUCTASE_4"/>
    <property type="match status" value="1"/>
</dbReference>
<dbReference type="PANTHER" id="PTHR10572">
    <property type="entry name" value="3-HYDROXY-3-METHYLGLUTARYL-COENZYME A REDUCTASE"/>
    <property type="match status" value="1"/>
</dbReference>
<dbReference type="InterPro" id="IPR009029">
    <property type="entry name" value="HMG_CoA_Rdtase_sub-bd_dom_sf"/>
</dbReference>
<sequence>MIENYITDYSYPEGIAFHYLVNNKDYLVPMVTEEPSVIAASSHGASIIAKAGGFVASTSERLMIGQIILENVEDSKKLILEIKELTKNLLSVADRAHPSLKRRGGGARWLKTRILAKDLVAIDIAIDVQEAMGANMINTMLEAVAKKLEEVLNQQVLMSILSNYATECLARTTCKIPFELLSRNGIAGEIIAKKIAQAGRVAQLDTYRAATHNKGIMNGIDAVVMASGNDWRAIESGAHAYAARNGQYRGLSTWKLSGGYLIGELELPLPVGFVGGSIGIVPLVSINQKLMKITSARELESIIVSVGLAQNLAALLALVSEGIQKGHMRLQLKSLVIAAGADATEEDAIVDRMLQEGKRDADSAKKILRDYRKRDKNDRSQLE</sequence>
<protein>
    <recommendedName>
        <fullName evidence="3">3-hydroxy-3-methylglutaryl coenzyme A reductase</fullName>
        <shortName evidence="3">HMG-CoA reductase</shortName>
        <ecNumber evidence="3">1.1.1.88</ecNumber>
    </recommendedName>
</protein>
<dbReference type="InterPro" id="IPR004553">
    <property type="entry name" value="HMG_CoA_Rdtase_bac-typ"/>
</dbReference>
<comment type="similarity">
    <text evidence="1 3">Belongs to the HMG-CoA reductase family.</text>
</comment>
<dbReference type="CDD" id="cd00644">
    <property type="entry name" value="HMG-CoA_reductase_classII"/>
    <property type="match status" value="1"/>
</dbReference>
<gene>
    <name evidence="4" type="ORF">FD00_GL000563</name>
</gene>
<dbReference type="InterPro" id="IPR009023">
    <property type="entry name" value="HMG_CoA_Rdtase_NAD(P)-bd_sf"/>
</dbReference>
<comment type="pathway">
    <text evidence="3">Metabolic intermediate metabolism; (R)-mevalonate degradation; (S)-3-hydroxy-3-methylglutaryl-CoA from (R)-mevalonate: step 1/1.</text>
</comment>
<keyword evidence="3" id="KW-0520">NAD</keyword>
<dbReference type="SUPFAM" id="SSF55035">
    <property type="entry name" value="NAD-binding domain of HMG-CoA reductase"/>
    <property type="match status" value="1"/>
</dbReference>
<evidence type="ECO:0000256" key="2">
    <source>
        <dbReference type="ARBA" id="ARBA00023002"/>
    </source>
</evidence>
<comment type="caution">
    <text evidence="4">The sequence shown here is derived from an EMBL/GenBank/DDBJ whole genome shotgun (WGS) entry which is preliminary data.</text>
</comment>
<dbReference type="Gene3D" id="1.10.8.660">
    <property type="match status" value="1"/>
</dbReference>
<comment type="catalytic activity">
    <reaction evidence="3">
        <text>(R)-mevalonate + 2 NAD(+) + CoA = (3S)-3-hydroxy-3-methylglutaryl-CoA + 2 NADH + 2 H(+)</text>
        <dbReference type="Rhea" id="RHEA:14833"/>
        <dbReference type="ChEBI" id="CHEBI:15378"/>
        <dbReference type="ChEBI" id="CHEBI:36464"/>
        <dbReference type="ChEBI" id="CHEBI:43074"/>
        <dbReference type="ChEBI" id="CHEBI:57287"/>
        <dbReference type="ChEBI" id="CHEBI:57540"/>
        <dbReference type="ChEBI" id="CHEBI:57945"/>
        <dbReference type="EC" id="1.1.1.88"/>
    </reaction>
</comment>
<dbReference type="Gene3D" id="3.90.770.10">
    <property type="entry name" value="3-hydroxy-3-methylglutaryl-coenzyme A Reductase, Chain A, domain 2"/>
    <property type="match status" value="2"/>
</dbReference>
<evidence type="ECO:0000256" key="1">
    <source>
        <dbReference type="ARBA" id="ARBA00007661"/>
    </source>
</evidence>
<keyword evidence="2 3" id="KW-0560">Oxidoreductase</keyword>
<dbReference type="PROSITE" id="PS01192">
    <property type="entry name" value="HMG_COA_REDUCTASE_3"/>
    <property type="match status" value="1"/>
</dbReference>
<dbReference type="PATRIC" id="fig|1046596.6.peg.604"/>
<dbReference type="GO" id="GO:0004420">
    <property type="term" value="F:hydroxymethylglutaryl-CoA reductase (NADPH) activity"/>
    <property type="evidence" value="ECO:0007669"/>
    <property type="project" value="InterPro"/>
</dbReference>
<evidence type="ECO:0000313" key="5">
    <source>
        <dbReference type="Proteomes" id="UP000050898"/>
    </source>
</evidence>
<organism evidence="4 5">
    <name type="scientific">Liquorilactobacillus mali KCTC 3596 = DSM 20444</name>
    <dbReference type="NCBI Taxonomy" id="1046596"/>
    <lineage>
        <taxon>Bacteria</taxon>
        <taxon>Bacillati</taxon>
        <taxon>Bacillota</taxon>
        <taxon>Bacilli</taxon>
        <taxon>Lactobacillales</taxon>
        <taxon>Lactobacillaceae</taxon>
        <taxon>Liquorilactobacillus</taxon>
    </lineage>
</organism>
<dbReference type="Proteomes" id="UP000050898">
    <property type="component" value="Unassembled WGS sequence"/>
</dbReference>
<dbReference type="AlphaFoldDB" id="A0A0R2E0Y0"/>
<reference evidence="4 5" key="1">
    <citation type="journal article" date="2015" name="Genome Announc.">
        <title>Expanding the biotechnology potential of lactobacilli through comparative genomics of 213 strains and associated genera.</title>
        <authorList>
            <person name="Sun Z."/>
            <person name="Harris H.M."/>
            <person name="McCann A."/>
            <person name="Guo C."/>
            <person name="Argimon S."/>
            <person name="Zhang W."/>
            <person name="Yang X."/>
            <person name="Jeffery I.B."/>
            <person name="Cooney J.C."/>
            <person name="Kagawa T.F."/>
            <person name="Liu W."/>
            <person name="Song Y."/>
            <person name="Salvetti E."/>
            <person name="Wrobel A."/>
            <person name="Rasinkangas P."/>
            <person name="Parkhill J."/>
            <person name="Rea M.C."/>
            <person name="O'Sullivan O."/>
            <person name="Ritari J."/>
            <person name="Douillard F.P."/>
            <person name="Paul Ross R."/>
            <person name="Yang R."/>
            <person name="Briner A.E."/>
            <person name="Felis G.E."/>
            <person name="de Vos W.M."/>
            <person name="Barrangou R."/>
            <person name="Klaenhammer T.R."/>
            <person name="Caufield P.W."/>
            <person name="Cui Y."/>
            <person name="Zhang H."/>
            <person name="O'Toole P.W."/>
        </authorList>
    </citation>
    <scope>NUCLEOTIDE SEQUENCE [LARGE SCALE GENOMIC DNA]</scope>
    <source>
        <strain evidence="4 5">DSM 20444</strain>
    </source>
</reference>
<keyword evidence="5" id="KW-1185">Reference proteome</keyword>
<dbReference type="EC" id="1.1.1.88" evidence="3"/>
<dbReference type="Pfam" id="PF00368">
    <property type="entry name" value="HMG-CoA_red"/>
    <property type="match status" value="1"/>
</dbReference>
<dbReference type="UniPathway" id="UPA00257">
    <property type="reaction ID" value="UER00367"/>
</dbReference>
<dbReference type="InterPro" id="IPR023076">
    <property type="entry name" value="HMG_CoA_Rdtase_CS"/>
</dbReference>
<accession>A0A0R2E0Y0</accession>
<name>A0A0R2E0Y0_9LACO</name>
<dbReference type="EMBL" id="AYYH01000016">
    <property type="protein sequence ID" value="KRN09936.1"/>
    <property type="molecule type" value="Genomic_DNA"/>
</dbReference>
<dbReference type="GO" id="GO:0140643">
    <property type="term" value="F:hydroxymethylglutaryl-CoA reductase (NADH) activity"/>
    <property type="evidence" value="ECO:0007669"/>
    <property type="project" value="UniProtKB-EC"/>
</dbReference>
<dbReference type="GO" id="GO:0015936">
    <property type="term" value="P:coenzyme A metabolic process"/>
    <property type="evidence" value="ECO:0007669"/>
    <property type="project" value="InterPro"/>
</dbReference>
<dbReference type="InterPro" id="IPR002202">
    <property type="entry name" value="HMG_CoA_Rdtase"/>
</dbReference>
<proteinExistence type="inferred from homology"/>
<evidence type="ECO:0000256" key="3">
    <source>
        <dbReference type="RuleBase" id="RU361219"/>
    </source>
</evidence>
<dbReference type="SUPFAM" id="SSF56542">
    <property type="entry name" value="Substrate-binding domain of HMG-CoA reductase"/>
    <property type="match status" value="1"/>
</dbReference>
<dbReference type="PANTHER" id="PTHR10572:SF24">
    <property type="entry name" value="3-HYDROXY-3-METHYLGLUTARYL-COENZYME A REDUCTASE"/>
    <property type="match status" value="1"/>
</dbReference>
<evidence type="ECO:0000313" key="4">
    <source>
        <dbReference type="EMBL" id="KRN09936.1"/>
    </source>
</evidence>
<dbReference type="InterPro" id="IPR023074">
    <property type="entry name" value="HMG_CoA_Rdtase_cat_sf"/>
</dbReference>